<reference evidence="2" key="1">
    <citation type="submission" date="2021-02" db="EMBL/GenBank/DDBJ databases">
        <authorList>
            <person name="Dougan E. K."/>
            <person name="Rhodes N."/>
            <person name="Thang M."/>
            <person name="Chan C."/>
        </authorList>
    </citation>
    <scope>NUCLEOTIDE SEQUENCE</scope>
</reference>
<organism evidence="2 3">
    <name type="scientific">Symbiodinium necroappetens</name>
    <dbReference type="NCBI Taxonomy" id="1628268"/>
    <lineage>
        <taxon>Eukaryota</taxon>
        <taxon>Sar</taxon>
        <taxon>Alveolata</taxon>
        <taxon>Dinophyceae</taxon>
        <taxon>Suessiales</taxon>
        <taxon>Symbiodiniaceae</taxon>
        <taxon>Symbiodinium</taxon>
    </lineage>
</organism>
<dbReference type="OrthoDB" id="444862at2759"/>
<feature type="region of interest" description="Disordered" evidence="1">
    <location>
        <begin position="443"/>
        <end position="479"/>
    </location>
</feature>
<evidence type="ECO:0000313" key="2">
    <source>
        <dbReference type="EMBL" id="CAE7465954.1"/>
    </source>
</evidence>
<sequence>REIGFELCSVEDTSVLMGSYEGMLGSIRKGLFLPDATRTDAPPREESDSEGKYYQAAALTPEAAAEVAPDSSSSSSSDSSSSGSEDFNYSFDCCRVYRLCSNCRKSKPVRDVGALNAILNKCNPRRSSIGQPQEHSTGCGAGRQELCDHKGNAAFTKRALEVGLSQDEVDHLIGQHVDTLSKLAFVLVPAGRVPEEDAVVALLPAGATQGAVAGLKRLLFEAHTLVVSALKQRVEKTDDVVPASLDSAERDDRLASQKAWLGGLTFQGEEEVAHGAYDLVFAMAQKNELVWLAPEKFGTRRAEIGAKKAGKELVKLVIDGSGVAIKEKPSVNNCIIHSELDLVSALRRRALAFDLVGILSYDVANRYHQALIQRLQEAPPPGYSKVSTAQVLRADRAAFLKIAENITSLRRSGTGVLPLDSQLPTILLDPSVTYHLLPLPAGSSFSGQVKDDDKPDRPPKRPHDPPRRPPKKGAKRTNFSEANARRGYICVRNQVYAAGDRYSQADAVASSSLGRPLGISLSLGPLQVYGQCKPPVQLQECNLASAPGNKLPSDWRPGSDTDFPVQPTPSPFGLVLPVAKSVLGLMGDPLCNFDASTSGQKLSWTEGVSGSLDPADPSVRDAMKSGSAEQVAALMNQSQRISRKDLCVLLDLLPSEPLRWEGNSGAKSFQVGSFVHGPMTGVRSMTKQFPETTKAVCSYVRSLFPGFEFGTVGLFRDLSALPHRDSNNEAGTENALAALSSFKEGSLWMEDPAGDVEHEFKGRQVKGVCIPVTADGFRFDGKRLHATMPWVGRRDVIVAYMPRGARALESEHASFLTKLGFLLDRKKQPPPTGGAGMTKAVIGVYRTPEQFVADDVKVGHPTQLSSLLPSEIRGAVRKIHRVGEANVAKERTATLRRWVGLAADLEAAEAEFKKDMPKFRKDVLASKRLLLFRTLLREVGHEDDELVADIAKGFDLTGKLPRSNVFVRRFRPAEQTEGQLRAGAKRLRDGLLATIKASEHPVVDEGVLKATQKELERGFVEGPLRPEDVPANASLTHRFGVLQGVTDEGPKVRPIDNYLSSQVNAAVTQVEQVSVPTIDIVAGMLGCWLHEWFLAGQPVHSSPLCKAWDLRTAYKQLPLSDASFELDSYFVVFNGRTSSSEIYRQRVLPFGSTASVTSFIRAAYGLWRLGTLGLDLVWSEYFDDYLSVCGKEFARHCDFVIALFFQLLGWEVSKDKELSYDSMCTVLGVRINLKDAKLGLCFLGNTDKRRAEAIAQISAALTPNQLDPAESEKLRGRLQFASCQIFGRRPKAALKLLAQHGRQRKWELGASTRLALLQLKHFLEEGRPRPVRARRDDYVHIYVDASFEPSGHCGLGAVVFSSLGAPLSRFEYKVDDKCITALRTEGSRAKETVIFELEALVLSICLDVFRPFVDRKGVVIFTDNEGVFGCFVRGHSDDIMCTPLIDFFARCEESLETICWIDRVPSSSNPADDPSSPRLKRDFLLVVVGGQQHPR</sequence>
<feature type="region of interest" description="Disordered" evidence="1">
    <location>
        <begin position="34"/>
        <end position="86"/>
    </location>
</feature>
<dbReference type="Proteomes" id="UP000601435">
    <property type="component" value="Unassembled WGS sequence"/>
</dbReference>
<feature type="non-terminal residue" evidence="2">
    <location>
        <position position="1"/>
    </location>
</feature>
<comment type="caution">
    <text evidence="2">The sequence shown here is derived from an EMBL/GenBank/DDBJ whole genome shotgun (WGS) entry which is preliminary data.</text>
</comment>
<dbReference type="SUPFAM" id="SSF56672">
    <property type="entry name" value="DNA/RNA polymerases"/>
    <property type="match status" value="1"/>
</dbReference>
<evidence type="ECO:0000256" key="1">
    <source>
        <dbReference type="SAM" id="MobiDB-lite"/>
    </source>
</evidence>
<gene>
    <name evidence="2" type="primary">car</name>
    <name evidence="2" type="ORF">SNEC2469_LOCUS13086</name>
</gene>
<dbReference type="EMBL" id="CAJNJA010020848">
    <property type="protein sequence ID" value="CAE7465954.1"/>
    <property type="molecule type" value="Genomic_DNA"/>
</dbReference>
<keyword evidence="3" id="KW-1185">Reference proteome</keyword>
<feature type="compositionally biased region" description="Basic and acidic residues" evidence="1">
    <location>
        <begin position="449"/>
        <end position="467"/>
    </location>
</feature>
<dbReference type="InterPro" id="IPR043502">
    <property type="entry name" value="DNA/RNA_pol_sf"/>
</dbReference>
<feature type="compositionally biased region" description="Basic and acidic residues" evidence="1">
    <location>
        <begin position="37"/>
        <end position="51"/>
    </location>
</feature>
<accession>A0A812S709</accession>
<evidence type="ECO:0000313" key="3">
    <source>
        <dbReference type="Proteomes" id="UP000601435"/>
    </source>
</evidence>
<protein>
    <submittedName>
        <fullName evidence="2">Car protein</fullName>
    </submittedName>
</protein>
<proteinExistence type="predicted"/>
<name>A0A812S709_9DINO</name>
<feature type="compositionally biased region" description="Low complexity" evidence="1">
    <location>
        <begin position="56"/>
        <end position="84"/>
    </location>
</feature>